<dbReference type="STRING" id="1313304.CALK_0464"/>
<comment type="pathway">
    <text evidence="1 9">Cell wall biogenesis; peptidoglycan biosynthesis.</text>
</comment>
<dbReference type="AlphaFoldDB" id="U7DBL7"/>
<evidence type="ECO:0000256" key="4">
    <source>
        <dbReference type="ARBA" id="ARBA00022679"/>
    </source>
</evidence>
<comment type="similarity">
    <text evidence="2">Belongs to the YkuD family.</text>
</comment>
<evidence type="ECO:0000256" key="7">
    <source>
        <dbReference type="ARBA" id="ARBA00022984"/>
    </source>
</evidence>
<proteinExistence type="inferred from homology"/>
<evidence type="ECO:0000313" key="12">
    <source>
        <dbReference type="Proteomes" id="UP000017148"/>
    </source>
</evidence>
<dbReference type="GO" id="GO:0016757">
    <property type="term" value="F:glycosyltransferase activity"/>
    <property type="evidence" value="ECO:0007669"/>
    <property type="project" value="UniProtKB-KW"/>
</dbReference>
<dbReference type="PANTHER" id="PTHR30582:SF24">
    <property type="entry name" value="L,D-TRANSPEPTIDASE ERFK_SRFK-RELATED"/>
    <property type="match status" value="1"/>
</dbReference>
<protein>
    <submittedName>
        <fullName evidence="11">L,D-transpeptidase catalytic domain protein</fullName>
    </submittedName>
</protein>
<feature type="domain" description="L,D-TPase catalytic" evidence="10">
    <location>
        <begin position="50"/>
        <end position="205"/>
    </location>
</feature>
<evidence type="ECO:0000259" key="10">
    <source>
        <dbReference type="PROSITE" id="PS52029"/>
    </source>
</evidence>
<evidence type="ECO:0000256" key="9">
    <source>
        <dbReference type="PROSITE-ProRule" id="PRU01373"/>
    </source>
</evidence>
<dbReference type="PANTHER" id="PTHR30582">
    <property type="entry name" value="L,D-TRANSPEPTIDASE"/>
    <property type="match status" value="1"/>
</dbReference>
<keyword evidence="7 9" id="KW-0573">Peptidoglycan synthesis</keyword>
<dbReference type="Gene3D" id="2.40.440.10">
    <property type="entry name" value="L,D-transpeptidase catalytic domain-like"/>
    <property type="match status" value="1"/>
</dbReference>
<evidence type="ECO:0000256" key="5">
    <source>
        <dbReference type="ARBA" id="ARBA00022801"/>
    </source>
</evidence>
<dbReference type="GO" id="GO:0008360">
    <property type="term" value="P:regulation of cell shape"/>
    <property type="evidence" value="ECO:0007669"/>
    <property type="project" value="UniProtKB-UniRule"/>
</dbReference>
<comment type="caution">
    <text evidence="11">The sequence shown here is derived from an EMBL/GenBank/DDBJ whole genome shotgun (WGS) entry which is preliminary data.</text>
</comment>
<keyword evidence="3" id="KW-0328">Glycosyltransferase</keyword>
<dbReference type="GO" id="GO:0071555">
    <property type="term" value="P:cell wall organization"/>
    <property type="evidence" value="ECO:0007669"/>
    <property type="project" value="UniProtKB-UniRule"/>
</dbReference>
<keyword evidence="4" id="KW-0808">Transferase</keyword>
<accession>U7DBL7</accession>
<gene>
    <name evidence="11" type="ORF">CALK_0464</name>
</gene>
<feature type="active site" description="Proton donor/acceptor" evidence="9">
    <location>
        <position position="164"/>
    </location>
</feature>
<dbReference type="SUPFAM" id="SSF141523">
    <property type="entry name" value="L,D-transpeptidase catalytic domain-like"/>
    <property type="match status" value="1"/>
</dbReference>
<evidence type="ECO:0000256" key="3">
    <source>
        <dbReference type="ARBA" id="ARBA00022676"/>
    </source>
</evidence>
<dbReference type="eggNOG" id="COG1376">
    <property type="taxonomic scope" value="Bacteria"/>
</dbReference>
<dbReference type="GO" id="GO:0005576">
    <property type="term" value="C:extracellular region"/>
    <property type="evidence" value="ECO:0007669"/>
    <property type="project" value="TreeGrafter"/>
</dbReference>
<dbReference type="GO" id="GO:0071972">
    <property type="term" value="F:peptidoglycan L,D-transpeptidase activity"/>
    <property type="evidence" value="ECO:0007669"/>
    <property type="project" value="TreeGrafter"/>
</dbReference>
<keyword evidence="12" id="KW-1185">Reference proteome</keyword>
<dbReference type="CDD" id="cd16913">
    <property type="entry name" value="YkuD_like"/>
    <property type="match status" value="1"/>
</dbReference>
<organism evidence="11 12">
    <name type="scientific">Chitinivibrio alkaliphilus ACht1</name>
    <dbReference type="NCBI Taxonomy" id="1313304"/>
    <lineage>
        <taxon>Bacteria</taxon>
        <taxon>Pseudomonadati</taxon>
        <taxon>Fibrobacterota</taxon>
        <taxon>Chitinivibrionia</taxon>
        <taxon>Chitinivibrionales</taxon>
        <taxon>Chitinivibrionaceae</taxon>
        <taxon>Chitinivibrio</taxon>
    </lineage>
</organism>
<dbReference type="GO" id="GO:0018104">
    <property type="term" value="P:peptidoglycan-protein cross-linking"/>
    <property type="evidence" value="ECO:0007669"/>
    <property type="project" value="TreeGrafter"/>
</dbReference>
<dbReference type="PROSITE" id="PS52029">
    <property type="entry name" value="LD_TPASE"/>
    <property type="match status" value="1"/>
</dbReference>
<evidence type="ECO:0000313" key="11">
    <source>
        <dbReference type="EMBL" id="ERP38973.1"/>
    </source>
</evidence>
<keyword evidence="6 9" id="KW-0133">Cell shape</keyword>
<reference evidence="11 12" key="1">
    <citation type="journal article" date="2013" name="Environ. Microbiol.">
        <title>Genome analysis of Chitinivibrio alkaliphilus gen. nov., sp. nov., a novel extremely haloalkaliphilic anaerobic chitinolytic bacterium from the candidate phylum Termite Group 3.</title>
        <authorList>
            <person name="Sorokin D.Y."/>
            <person name="Gumerov V.M."/>
            <person name="Rakitin A.L."/>
            <person name="Beletsky A.V."/>
            <person name="Damste J.S."/>
            <person name="Muyzer G."/>
            <person name="Mardanov A.V."/>
            <person name="Ravin N.V."/>
        </authorList>
    </citation>
    <scope>NUCLEOTIDE SEQUENCE [LARGE SCALE GENOMIC DNA]</scope>
    <source>
        <strain evidence="11 12">ACht1</strain>
    </source>
</reference>
<name>U7DBL7_9BACT</name>
<dbReference type="InterPro" id="IPR050979">
    <property type="entry name" value="LD-transpeptidase"/>
</dbReference>
<feature type="active site" description="Nucleophile" evidence="9">
    <location>
        <position position="181"/>
    </location>
</feature>
<dbReference type="Pfam" id="PF03734">
    <property type="entry name" value="YkuD"/>
    <property type="match status" value="1"/>
</dbReference>
<dbReference type="UniPathway" id="UPA00219"/>
<evidence type="ECO:0000256" key="1">
    <source>
        <dbReference type="ARBA" id="ARBA00004752"/>
    </source>
</evidence>
<dbReference type="InterPro" id="IPR005490">
    <property type="entry name" value="LD_TPept_cat_dom"/>
</dbReference>
<evidence type="ECO:0000256" key="2">
    <source>
        <dbReference type="ARBA" id="ARBA00005992"/>
    </source>
</evidence>
<dbReference type="Proteomes" id="UP000017148">
    <property type="component" value="Unassembled WGS sequence"/>
</dbReference>
<evidence type="ECO:0000256" key="6">
    <source>
        <dbReference type="ARBA" id="ARBA00022960"/>
    </source>
</evidence>
<evidence type="ECO:0000256" key="8">
    <source>
        <dbReference type="ARBA" id="ARBA00023316"/>
    </source>
</evidence>
<dbReference type="InterPro" id="IPR038063">
    <property type="entry name" value="Transpep_catalytic_dom"/>
</dbReference>
<dbReference type="EMBL" id="ASJR01000003">
    <property type="protein sequence ID" value="ERP38973.1"/>
    <property type="molecule type" value="Genomic_DNA"/>
</dbReference>
<sequence length="205" mass="22781">MIRGEAISSRFPFLPLLNVGPPTYIYQKPVGSMEPHENTNLHTPCRSHSRMVLLRPASFSGALYVSGRRVFSFSLSAGRAGRGEEEGSGKTPRGLHTIAEKIGAHAPEGMRFVSRLPTGEVIHDRESHGGENYILTRIIRLAGCEEGKNRGNGVDSFARYIYIHGTNKETFVGSRHFSHGCIVMKNCDIISLFERVEEGEYVYID</sequence>
<keyword evidence="5" id="KW-0378">Hydrolase</keyword>
<keyword evidence="8 9" id="KW-0961">Cell wall biogenesis/degradation</keyword>